<reference evidence="2" key="1">
    <citation type="journal article" date="2019" name="Int. J. Syst. Evol. Microbiol.">
        <title>The Global Catalogue of Microorganisms (GCM) 10K type strain sequencing project: providing services to taxonomists for standard genome sequencing and annotation.</title>
        <authorList>
            <consortium name="The Broad Institute Genomics Platform"/>
            <consortium name="The Broad Institute Genome Sequencing Center for Infectious Disease"/>
            <person name="Wu L."/>
            <person name="Ma J."/>
        </authorList>
    </citation>
    <scope>NUCLEOTIDE SEQUENCE [LARGE SCALE GENOMIC DNA]</scope>
    <source>
        <strain evidence="2">CGMCC 4.7177</strain>
    </source>
</reference>
<dbReference type="Proteomes" id="UP001595839">
    <property type="component" value="Unassembled WGS sequence"/>
</dbReference>
<dbReference type="RefSeq" id="WP_381168014.1">
    <property type="nucleotide sequence ID" value="NZ_JBHSFK010000002.1"/>
</dbReference>
<protein>
    <submittedName>
        <fullName evidence="1">Uncharacterized protein</fullName>
    </submittedName>
</protein>
<comment type="caution">
    <text evidence="1">The sequence shown here is derived from an EMBL/GenBank/DDBJ whole genome shotgun (WGS) entry which is preliminary data.</text>
</comment>
<gene>
    <name evidence="1" type="ORF">ACFPIH_03440</name>
</gene>
<sequence length="62" mass="7282">MSMSRKHYRAFAAILRQAREYYPEGEDAITFITRNFAGICAEDNRSFRRQQFYDAAEPETPS</sequence>
<keyword evidence="2" id="KW-1185">Reference proteome</keyword>
<name>A0ABV9AHP9_9ACTN</name>
<dbReference type="EMBL" id="JBHSFK010000002">
    <property type="protein sequence ID" value="MFC4498586.1"/>
    <property type="molecule type" value="Genomic_DNA"/>
</dbReference>
<proteinExistence type="predicted"/>
<evidence type="ECO:0000313" key="1">
    <source>
        <dbReference type="EMBL" id="MFC4498586.1"/>
    </source>
</evidence>
<accession>A0ABV9AHP9</accession>
<evidence type="ECO:0000313" key="2">
    <source>
        <dbReference type="Proteomes" id="UP001595839"/>
    </source>
</evidence>
<organism evidence="1 2">
    <name type="scientific">Streptomyces vulcanius</name>
    <dbReference type="NCBI Taxonomy" id="1441876"/>
    <lineage>
        <taxon>Bacteria</taxon>
        <taxon>Bacillati</taxon>
        <taxon>Actinomycetota</taxon>
        <taxon>Actinomycetes</taxon>
        <taxon>Kitasatosporales</taxon>
        <taxon>Streptomycetaceae</taxon>
        <taxon>Streptomyces</taxon>
    </lineage>
</organism>